<name>A0A2G9ZKQ4_9BACT</name>
<protein>
    <recommendedName>
        <fullName evidence="3">Helix-turn-helix domain-containing protein</fullName>
    </recommendedName>
</protein>
<comment type="caution">
    <text evidence="1">The sequence shown here is derived from an EMBL/GenBank/DDBJ whole genome shotgun (WGS) entry which is preliminary data.</text>
</comment>
<gene>
    <name evidence="1" type="ORF">COX22_02770</name>
</gene>
<evidence type="ECO:0008006" key="3">
    <source>
        <dbReference type="Google" id="ProtNLM"/>
    </source>
</evidence>
<dbReference type="EMBL" id="PCSD01000065">
    <property type="protein sequence ID" value="PIP33732.1"/>
    <property type="molecule type" value="Genomic_DNA"/>
</dbReference>
<evidence type="ECO:0000313" key="2">
    <source>
        <dbReference type="Proteomes" id="UP000230729"/>
    </source>
</evidence>
<dbReference type="Proteomes" id="UP000230729">
    <property type="component" value="Unassembled WGS sequence"/>
</dbReference>
<evidence type="ECO:0000313" key="1">
    <source>
        <dbReference type="EMBL" id="PIP33732.1"/>
    </source>
</evidence>
<reference evidence="1 2" key="1">
    <citation type="submission" date="2017-09" db="EMBL/GenBank/DDBJ databases">
        <title>Depth-based differentiation of microbial function through sediment-hosted aquifers and enrichment of novel symbionts in the deep terrestrial subsurface.</title>
        <authorList>
            <person name="Probst A.J."/>
            <person name="Ladd B."/>
            <person name="Jarett J.K."/>
            <person name="Geller-Mcgrath D.E."/>
            <person name="Sieber C.M."/>
            <person name="Emerson J.B."/>
            <person name="Anantharaman K."/>
            <person name="Thomas B.C."/>
            <person name="Malmstrom R."/>
            <person name="Stieglmeier M."/>
            <person name="Klingl A."/>
            <person name="Woyke T."/>
            <person name="Ryan C.M."/>
            <person name="Banfield J.F."/>
        </authorList>
    </citation>
    <scope>NUCLEOTIDE SEQUENCE [LARGE SCALE GENOMIC DNA]</scope>
    <source>
        <strain evidence="1">CG23_combo_of_CG06-09_8_20_14_all_49_15</strain>
    </source>
</reference>
<organism evidence="1 2">
    <name type="scientific">Candidatus Falkowbacteria bacterium CG23_combo_of_CG06-09_8_20_14_all_49_15</name>
    <dbReference type="NCBI Taxonomy" id="1974572"/>
    <lineage>
        <taxon>Bacteria</taxon>
        <taxon>Candidatus Falkowiibacteriota</taxon>
    </lineage>
</organism>
<dbReference type="AlphaFoldDB" id="A0A2G9ZKQ4"/>
<proteinExistence type="predicted"/>
<accession>A0A2G9ZKQ4</accession>
<sequence>MLSKEVTNIIWLTVSETAKIGGVQNKTIRRAIQQKIIKYKIINSRYFVDLSSAIVYLHSKTKLKNKFYFSGLGQYIKEWRE</sequence>